<keyword evidence="3" id="KW-1185">Reference proteome</keyword>
<proteinExistence type="predicted"/>
<dbReference type="InterPro" id="IPR050177">
    <property type="entry name" value="Lipid_A_modif_metabolic_enz"/>
</dbReference>
<dbReference type="EMBL" id="MORL01000012">
    <property type="protein sequence ID" value="OIN57410.1"/>
    <property type="molecule type" value="Genomic_DNA"/>
</dbReference>
<dbReference type="OrthoDB" id="9807212at2"/>
<feature type="domain" description="Thioester reductase (TE)" evidence="1">
    <location>
        <begin position="11"/>
        <end position="263"/>
    </location>
</feature>
<evidence type="ECO:0000259" key="1">
    <source>
        <dbReference type="Pfam" id="PF07993"/>
    </source>
</evidence>
<organism evidence="2 3">
    <name type="scientific">Arsenicibacter rosenii</name>
    <dbReference type="NCBI Taxonomy" id="1750698"/>
    <lineage>
        <taxon>Bacteria</taxon>
        <taxon>Pseudomonadati</taxon>
        <taxon>Bacteroidota</taxon>
        <taxon>Cytophagia</taxon>
        <taxon>Cytophagales</taxon>
        <taxon>Spirosomataceae</taxon>
        <taxon>Arsenicibacter</taxon>
    </lineage>
</organism>
<dbReference type="InterPro" id="IPR036291">
    <property type="entry name" value="NAD(P)-bd_dom_sf"/>
</dbReference>
<dbReference type="PANTHER" id="PTHR43245">
    <property type="entry name" value="BIFUNCTIONAL POLYMYXIN RESISTANCE PROTEIN ARNA"/>
    <property type="match status" value="1"/>
</dbReference>
<evidence type="ECO:0000313" key="3">
    <source>
        <dbReference type="Proteomes" id="UP000181790"/>
    </source>
</evidence>
<sequence length="374" mass="43104">MKRSGKPFFILTGSTGVLGSHILYELLWKIHACGYQGKLILLLRPKQGKSIEARFRDLLNPALMPVFMQEIDLERIQKDHVQLQDYDMTTAEALDACFQSEEGTWHLIHCAASVNLGTSAAACEEIKQTNYYGTLRLIKMLRPYIHKVSYISTAFAFRPEEWKEQNMVQYRNYYEIFKAQIEEEIPELCREYGLAWQILRPSIIAGRLMDAPYHVVYRFLVFYLFGAFFYRSKQAYGNMNVRIALNPNGGLNMVPVDYAAKVIVRALDTPIQDLNVVHSKYVPNTFAVPRMLQAAGWTNYEFVSQIPTDLNPVEKLYYRTAGAQLSQYLLADDYPFDMAELKDLIPDVEEPNLEANFAALCDYAAEHQFRHVME</sequence>
<name>A0A1S2VG63_9BACT</name>
<dbReference type="Gene3D" id="3.40.50.720">
    <property type="entry name" value="NAD(P)-binding Rossmann-like Domain"/>
    <property type="match status" value="1"/>
</dbReference>
<dbReference type="RefSeq" id="WP_071504870.1">
    <property type="nucleotide sequence ID" value="NZ_MORL01000012.1"/>
</dbReference>
<reference evidence="2 3" key="1">
    <citation type="submission" date="2016-10" db="EMBL/GenBank/DDBJ databases">
        <title>Arsenicibacter rosenii gen. nov., sp. nov., an efficient arsenic-methylating bacterium isolated from an arsenic-contaminated paddy soil.</title>
        <authorList>
            <person name="Huang K."/>
        </authorList>
    </citation>
    <scope>NUCLEOTIDE SEQUENCE [LARGE SCALE GENOMIC DNA]</scope>
    <source>
        <strain evidence="2 3">SM-1</strain>
    </source>
</reference>
<dbReference type="InterPro" id="IPR013120">
    <property type="entry name" value="FAR_NAD-bd"/>
</dbReference>
<dbReference type="PANTHER" id="PTHR43245:SF51">
    <property type="entry name" value="SHORT CHAIN DEHYDROGENASE_REDUCTASE FAMILY 42E, MEMBER 2"/>
    <property type="match status" value="1"/>
</dbReference>
<dbReference type="AlphaFoldDB" id="A0A1S2VG63"/>
<accession>A0A1S2VG63</accession>
<dbReference type="Proteomes" id="UP000181790">
    <property type="component" value="Unassembled WGS sequence"/>
</dbReference>
<gene>
    <name evidence="2" type="ORF">BLX24_19440</name>
</gene>
<protein>
    <recommendedName>
        <fullName evidence="1">Thioester reductase (TE) domain-containing protein</fullName>
    </recommendedName>
</protein>
<dbReference type="Pfam" id="PF07993">
    <property type="entry name" value="NAD_binding_4"/>
    <property type="match status" value="1"/>
</dbReference>
<dbReference type="SUPFAM" id="SSF51735">
    <property type="entry name" value="NAD(P)-binding Rossmann-fold domains"/>
    <property type="match status" value="1"/>
</dbReference>
<comment type="caution">
    <text evidence="2">The sequence shown here is derived from an EMBL/GenBank/DDBJ whole genome shotgun (WGS) entry which is preliminary data.</text>
</comment>
<evidence type="ECO:0000313" key="2">
    <source>
        <dbReference type="EMBL" id="OIN57410.1"/>
    </source>
</evidence>